<protein>
    <recommendedName>
        <fullName evidence="5">Calcipressin</fullName>
    </recommendedName>
</protein>
<evidence type="ECO:0008006" key="5">
    <source>
        <dbReference type="Google" id="ProtNLM"/>
    </source>
</evidence>
<dbReference type="AlphaFoldDB" id="A0A139H5A3"/>
<sequence>MYQPNNADSPEQLSSQSQPPTTPAATVSNNEQMATMAMHPSPTPSSLSSRRLHSPNLSIDLSDLPQLSKPSPPSNTLLITNLESLEIFTTSNLESIRAAINQHAQIHTFSPLKSFRRIIVSFYTTEDAVNIRQVLDGETVLGHRVRVYFGKDTKINVEDQHLQAPESGKLFFISPPPSPPVGWESRNEDPPNKQVHAEDLAVALANLRAQPSADDALYEDMQGKSPVSPNTNGRSRSSTLVFDPQEHGHSPDLPAIAVEDTTDSPMPISPMEAVEKKFPHTARPPVELMEQR</sequence>
<reference evidence="3 4" key="1">
    <citation type="submission" date="2015-07" db="EMBL/GenBank/DDBJ databases">
        <title>Comparative genomics of the Sigatoka disease complex on banana suggests a link between parallel evolutionary changes in Pseudocercospora fijiensis and Pseudocercospora eumusae and increased virulence on the banana host.</title>
        <authorList>
            <person name="Chang T.-C."/>
            <person name="Salvucci A."/>
            <person name="Crous P.W."/>
            <person name="Stergiopoulos I."/>
        </authorList>
    </citation>
    <scope>NUCLEOTIDE SEQUENCE [LARGE SCALE GENOMIC DNA]</scope>
    <source>
        <strain evidence="3 4">CBS 114824</strain>
    </source>
</reference>
<dbReference type="PANTHER" id="PTHR10300:SF14">
    <property type="entry name" value="PROTEIN SARAH"/>
    <property type="match status" value="1"/>
</dbReference>
<dbReference type="PANTHER" id="PTHR10300">
    <property type="entry name" value="CALCIPRESSIN"/>
    <property type="match status" value="1"/>
</dbReference>
<comment type="caution">
    <text evidence="3">The sequence shown here is derived from an EMBL/GenBank/DDBJ whole genome shotgun (WGS) entry which is preliminary data.</text>
</comment>
<dbReference type="Proteomes" id="UP000070133">
    <property type="component" value="Unassembled WGS sequence"/>
</dbReference>
<evidence type="ECO:0000313" key="3">
    <source>
        <dbReference type="EMBL" id="KXS97548.1"/>
    </source>
</evidence>
<feature type="region of interest" description="Disordered" evidence="2">
    <location>
        <begin position="1"/>
        <end position="53"/>
    </location>
</feature>
<dbReference type="EMBL" id="LFZN01000139">
    <property type="protein sequence ID" value="KXS97548.1"/>
    <property type="molecule type" value="Genomic_DNA"/>
</dbReference>
<evidence type="ECO:0000313" key="4">
    <source>
        <dbReference type="Proteomes" id="UP000070133"/>
    </source>
</evidence>
<gene>
    <name evidence="3" type="ORF">AC578_9771</name>
</gene>
<dbReference type="Pfam" id="PF04847">
    <property type="entry name" value="Calcipressin"/>
    <property type="match status" value="1"/>
</dbReference>
<dbReference type="InterPro" id="IPR012677">
    <property type="entry name" value="Nucleotide-bd_a/b_plait_sf"/>
</dbReference>
<name>A0A139H5A3_9PEZI</name>
<dbReference type="SUPFAM" id="SSF54928">
    <property type="entry name" value="RNA-binding domain, RBD"/>
    <property type="match status" value="1"/>
</dbReference>
<dbReference type="FunFam" id="3.30.70.330:FF:000503">
    <property type="entry name" value="Calcineurin binding protein, putative"/>
    <property type="match status" value="1"/>
</dbReference>
<dbReference type="Gene3D" id="3.30.70.330">
    <property type="match status" value="1"/>
</dbReference>
<organism evidence="3 4">
    <name type="scientific">Pseudocercospora eumusae</name>
    <dbReference type="NCBI Taxonomy" id="321146"/>
    <lineage>
        <taxon>Eukaryota</taxon>
        <taxon>Fungi</taxon>
        <taxon>Dikarya</taxon>
        <taxon>Ascomycota</taxon>
        <taxon>Pezizomycotina</taxon>
        <taxon>Dothideomycetes</taxon>
        <taxon>Dothideomycetidae</taxon>
        <taxon>Mycosphaerellales</taxon>
        <taxon>Mycosphaerellaceae</taxon>
        <taxon>Pseudocercospora</taxon>
    </lineage>
</organism>
<feature type="compositionally biased region" description="Polar residues" evidence="2">
    <location>
        <begin position="1"/>
        <end position="13"/>
    </location>
</feature>
<dbReference type="GO" id="GO:0005737">
    <property type="term" value="C:cytoplasm"/>
    <property type="evidence" value="ECO:0007669"/>
    <property type="project" value="TreeGrafter"/>
</dbReference>
<dbReference type="GO" id="GO:0003676">
    <property type="term" value="F:nucleic acid binding"/>
    <property type="evidence" value="ECO:0007669"/>
    <property type="project" value="InterPro"/>
</dbReference>
<dbReference type="GO" id="GO:0008597">
    <property type="term" value="F:calcium-dependent protein serine/threonine phosphatase regulator activity"/>
    <property type="evidence" value="ECO:0007669"/>
    <property type="project" value="TreeGrafter"/>
</dbReference>
<feature type="compositionally biased region" description="Polar residues" evidence="2">
    <location>
        <begin position="225"/>
        <end position="240"/>
    </location>
</feature>
<feature type="region of interest" description="Disordered" evidence="2">
    <location>
        <begin position="220"/>
        <end position="292"/>
    </location>
</feature>
<dbReference type="GO" id="GO:0019722">
    <property type="term" value="P:calcium-mediated signaling"/>
    <property type="evidence" value="ECO:0007669"/>
    <property type="project" value="InterPro"/>
</dbReference>
<comment type="similarity">
    <text evidence="1">Belongs to the RCAN family.</text>
</comment>
<dbReference type="STRING" id="321146.A0A139H5A3"/>
<proteinExistence type="inferred from homology"/>
<keyword evidence="4" id="KW-1185">Reference proteome</keyword>
<feature type="compositionally biased region" description="Low complexity" evidence="2">
    <location>
        <begin position="44"/>
        <end position="53"/>
    </location>
</feature>
<evidence type="ECO:0000256" key="2">
    <source>
        <dbReference type="SAM" id="MobiDB-lite"/>
    </source>
</evidence>
<feature type="region of interest" description="Disordered" evidence="2">
    <location>
        <begin position="168"/>
        <end position="192"/>
    </location>
</feature>
<dbReference type="GO" id="GO:0005634">
    <property type="term" value="C:nucleus"/>
    <property type="evidence" value="ECO:0007669"/>
    <property type="project" value="TreeGrafter"/>
</dbReference>
<feature type="compositionally biased region" description="Low complexity" evidence="2">
    <location>
        <begin position="14"/>
        <end position="26"/>
    </location>
</feature>
<evidence type="ECO:0000256" key="1">
    <source>
        <dbReference type="ARBA" id="ARBA00008209"/>
    </source>
</evidence>
<dbReference type="OrthoDB" id="17212at2759"/>
<dbReference type="InterPro" id="IPR006931">
    <property type="entry name" value="Calcipressin"/>
</dbReference>
<accession>A0A139H5A3</accession>
<dbReference type="InterPro" id="IPR035979">
    <property type="entry name" value="RBD_domain_sf"/>
</dbReference>